<comment type="caution">
    <text evidence="2">The sequence shown here is derived from an EMBL/GenBank/DDBJ whole genome shotgun (WGS) entry which is preliminary data.</text>
</comment>
<feature type="domain" description="Methyltransferase" evidence="1">
    <location>
        <begin position="37"/>
        <end position="135"/>
    </location>
</feature>
<dbReference type="InterPro" id="IPR029063">
    <property type="entry name" value="SAM-dependent_MTases_sf"/>
</dbReference>
<name>A0A8J2I9A4_9PLEO</name>
<evidence type="ECO:0000313" key="3">
    <source>
        <dbReference type="Proteomes" id="UP000676310"/>
    </source>
</evidence>
<dbReference type="PANTHER" id="PTHR43591">
    <property type="entry name" value="METHYLTRANSFERASE"/>
    <property type="match status" value="1"/>
</dbReference>
<dbReference type="AlphaFoldDB" id="A0A8J2I9A4"/>
<protein>
    <recommendedName>
        <fullName evidence="1">Methyltransferase domain-containing protein</fullName>
    </recommendedName>
</protein>
<proteinExistence type="predicted"/>
<dbReference type="OrthoDB" id="2013972at2759"/>
<dbReference type="Pfam" id="PF13649">
    <property type="entry name" value="Methyltransf_25"/>
    <property type="match status" value="1"/>
</dbReference>
<reference evidence="2" key="1">
    <citation type="submission" date="2021-05" db="EMBL/GenBank/DDBJ databases">
        <authorList>
            <person name="Stam R."/>
        </authorList>
    </citation>
    <scope>NUCLEOTIDE SEQUENCE</scope>
    <source>
        <strain evidence="2">CS162</strain>
    </source>
</reference>
<accession>A0A8J2I9A4</accession>
<evidence type="ECO:0000313" key="2">
    <source>
        <dbReference type="EMBL" id="CAG5162461.1"/>
    </source>
</evidence>
<dbReference type="SUPFAM" id="SSF53335">
    <property type="entry name" value="S-adenosyl-L-methionine-dependent methyltransferases"/>
    <property type="match status" value="1"/>
</dbReference>
<dbReference type="Proteomes" id="UP000676310">
    <property type="component" value="Unassembled WGS sequence"/>
</dbReference>
<dbReference type="EMBL" id="CAJRGZ010000019">
    <property type="protein sequence ID" value="CAG5162461.1"/>
    <property type="molecule type" value="Genomic_DNA"/>
</dbReference>
<sequence>MFDTLASTYEASTGGCTREVAIYLVDILPPIDSDSVVLDNACGTGIVAQEILFKHPDTPLKITCVDNAKSMVDLAHHTVSATKSSATLSFDVIDGIDLTYPDEMFTHSITNMGIFFFPDAAKGAAQIYRTLKPGGTAIVTSWKSVGHMSVVHEAQKAVKPDAPLFRWPVSDDWYEGPHLKKTLEGAGFKDVELQEKTVYYASKSVEETCGYLFGMWKHMGPKWTDEENEEFRKQLNIAGKKAAVKVQRPLNGKKDADVVEVEGFPCVAHVAIAKK</sequence>
<keyword evidence="3" id="KW-1185">Reference proteome</keyword>
<dbReference type="InterPro" id="IPR041698">
    <property type="entry name" value="Methyltransf_25"/>
</dbReference>
<dbReference type="GO" id="GO:0008168">
    <property type="term" value="F:methyltransferase activity"/>
    <property type="evidence" value="ECO:0007669"/>
    <property type="project" value="TreeGrafter"/>
</dbReference>
<dbReference type="RefSeq" id="XP_043169778.1">
    <property type="nucleotide sequence ID" value="XM_043313843.1"/>
</dbReference>
<dbReference type="GeneID" id="67018088"/>
<gene>
    <name evidence="2" type="ORF">ALTATR162_LOCUS6222</name>
</gene>
<organism evidence="2 3">
    <name type="scientific">Alternaria atra</name>
    <dbReference type="NCBI Taxonomy" id="119953"/>
    <lineage>
        <taxon>Eukaryota</taxon>
        <taxon>Fungi</taxon>
        <taxon>Dikarya</taxon>
        <taxon>Ascomycota</taxon>
        <taxon>Pezizomycotina</taxon>
        <taxon>Dothideomycetes</taxon>
        <taxon>Pleosporomycetidae</taxon>
        <taxon>Pleosporales</taxon>
        <taxon>Pleosporineae</taxon>
        <taxon>Pleosporaceae</taxon>
        <taxon>Alternaria</taxon>
        <taxon>Alternaria sect. Ulocladioides</taxon>
    </lineage>
</organism>
<evidence type="ECO:0000259" key="1">
    <source>
        <dbReference type="Pfam" id="PF13649"/>
    </source>
</evidence>
<dbReference type="PANTHER" id="PTHR43591:SF105">
    <property type="entry name" value="METHYLTRANSFERASE DOMAIN-CONTAINING PROTEIN-RELATED"/>
    <property type="match status" value="1"/>
</dbReference>
<dbReference type="Gene3D" id="3.40.50.150">
    <property type="entry name" value="Vaccinia Virus protein VP39"/>
    <property type="match status" value="1"/>
</dbReference>